<evidence type="ECO:0000313" key="3">
    <source>
        <dbReference type="EMBL" id="QEV37784.1"/>
    </source>
</evidence>
<dbReference type="OrthoDB" id="4275621at2"/>
<dbReference type="RefSeq" id="WP_043437526.1">
    <property type="nucleotide sequence ID" value="NZ_CP009313.1"/>
</dbReference>
<accession>A0A0B5D7E3</accession>
<evidence type="ECO:0000313" key="5">
    <source>
        <dbReference type="Proteomes" id="UP000325763"/>
    </source>
</evidence>
<organism evidence="2 4">
    <name type="scientific">Streptomyces nodosus</name>
    <dbReference type="NCBI Taxonomy" id="40318"/>
    <lineage>
        <taxon>Bacteria</taxon>
        <taxon>Bacillati</taxon>
        <taxon>Actinomycetota</taxon>
        <taxon>Actinomycetes</taxon>
        <taxon>Kitasatosporales</taxon>
        <taxon>Streptomycetaceae</taxon>
        <taxon>Streptomyces</taxon>
    </lineage>
</organism>
<evidence type="ECO:0000256" key="1">
    <source>
        <dbReference type="SAM" id="SignalP"/>
    </source>
</evidence>
<proteinExistence type="predicted"/>
<name>A0A0B5D7E3_9ACTN</name>
<reference evidence="2 4" key="2">
    <citation type="journal article" date="2016" name="Appl. Microbiol. Biotechnol.">
        <title>Exploiting the genome sequence of Streptomyces nodosus for enhanced antibiotic production.</title>
        <authorList>
            <person name="Sweeney P."/>
            <person name="Murphy C.D."/>
            <person name="Caffrey P."/>
        </authorList>
    </citation>
    <scope>NUCLEOTIDE SEQUENCE [LARGE SCALE GENOMIC DNA]</scope>
    <source>
        <strain evidence="2 4">ATCC 14899</strain>
    </source>
</reference>
<reference evidence="3 5" key="3">
    <citation type="submission" date="2017-09" db="EMBL/GenBank/DDBJ databases">
        <title>Streptomyces genome completion.</title>
        <authorList>
            <person name="Lee N."/>
            <person name="Cho B.-K."/>
        </authorList>
    </citation>
    <scope>NUCLEOTIDE SEQUENCE [LARGE SCALE GENOMIC DNA]</scope>
    <source>
        <strain evidence="3 5">ATCC 14899</strain>
    </source>
</reference>
<evidence type="ECO:0008006" key="6">
    <source>
        <dbReference type="Google" id="ProtNLM"/>
    </source>
</evidence>
<protein>
    <recommendedName>
        <fullName evidence="6">Secreted protein</fullName>
    </recommendedName>
</protein>
<dbReference type="EMBL" id="CP023747">
    <property type="protein sequence ID" value="QEV37784.1"/>
    <property type="molecule type" value="Genomic_DNA"/>
</dbReference>
<keyword evidence="1" id="KW-0732">Signal</keyword>
<dbReference type="HOGENOM" id="CLU_2013997_0_0_11"/>
<sequence length="123" mass="12923">MNTRRRIAVGLAVTALLGGGLALAPGAAAAPGTPRADSCTTNWSVSSHEGYANGKWCNYNTKVIGTVHDTKADGRCPFVRGLLRGGGHVDSNWAGPKGHSTAVRLNAPRGKSFSELQMRYINC</sequence>
<feature type="signal peptide" evidence="1">
    <location>
        <begin position="1"/>
        <end position="29"/>
    </location>
</feature>
<reference evidence="4" key="1">
    <citation type="submission" date="2014-09" db="EMBL/GenBank/DDBJ databases">
        <title>Sequence of the Streptomyces nodosus genome.</title>
        <authorList>
            <person name="Sweeney P."/>
            <person name="Stephens N."/>
            <person name="Murphy C."/>
            <person name="Caffrey P."/>
        </authorList>
    </citation>
    <scope>NUCLEOTIDE SEQUENCE [LARGE SCALE GENOMIC DNA]</scope>
    <source>
        <strain evidence="4">ATCC 14899</strain>
    </source>
</reference>
<dbReference type="EMBL" id="CP009313">
    <property type="protein sequence ID" value="AJE39183.1"/>
    <property type="molecule type" value="Genomic_DNA"/>
</dbReference>
<dbReference type="KEGG" id="snq:CP978_03810"/>
<gene>
    <name evidence="3" type="ORF">CP978_03810</name>
    <name evidence="2" type="ORF">SNOD_03420</name>
</gene>
<dbReference type="Proteomes" id="UP000031526">
    <property type="component" value="Chromosome"/>
</dbReference>
<dbReference type="Proteomes" id="UP000325763">
    <property type="component" value="Chromosome"/>
</dbReference>
<evidence type="ECO:0000313" key="2">
    <source>
        <dbReference type="EMBL" id="AJE39183.1"/>
    </source>
</evidence>
<feature type="chain" id="PRO_5044052759" description="Secreted protein" evidence="1">
    <location>
        <begin position="30"/>
        <end position="123"/>
    </location>
</feature>
<dbReference type="PROSITE" id="PS51318">
    <property type="entry name" value="TAT"/>
    <property type="match status" value="1"/>
</dbReference>
<evidence type="ECO:0000313" key="4">
    <source>
        <dbReference type="Proteomes" id="UP000031526"/>
    </source>
</evidence>
<dbReference type="InterPro" id="IPR006311">
    <property type="entry name" value="TAT_signal"/>
</dbReference>
<dbReference type="AlphaFoldDB" id="A0A0B5D7E3"/>
<keyword evidence="4" id="KW-1185">Reference proteome</keyword>